<dbReference type="AlphaFoldDB" id="A0A6G0WS92"/>
<evidence type="ECO:0000313" key="1">
    <source>
        <dbReference type="EMBL" id="KAF0730296.1"/>
    </source>
</evidence>
<reference evidence="1 2" key="1">
    <citation type="submission" date="2019-07" db="EMBL/GenBank/DDBJ databases">
        <title>Genomics analysis of Aphanomyces spp. identifies a new class of oomycete effector associated with host adaptation.</title>
        <authorList>
            <person name="Gaulin E."/>
        </authorList>
    </citation>
    <scope>NUCLEOTIDE SEQUENCE [LARGE SCALE GENOMIC DNA]</scope>
    <source>
        <strain evidence="1 2">ATCC 201684</strain>
    </source>
</reference>
<comment type="caution">
    <text evidence="1">The sequence shown here is derived from an EMBL/GenBank/DDBJ whole genome shotgun (WGS) entry which is preliminary data.</text>
</comment>
<gene>
    <name evidence="1" type="ORF">Ae201684_012297</name>
</gene>
<dbReference type="Proteomes" id="UP000481153">
    <property type="component" value="Unassembled WGS sequence"/>
</dbReference>
<proteinExistence type="predicted"/>
<keyword evidence="2" id="KW-1185">Reference proteome</keyword>
<protein>
    <submittedName>
        <fullName evidence="1">Uncharacterized protein</fullName>
    </submittedName>
</protein>
<evidence type="ECO:0000313" key="2">
    <source>
        <dbReference type="Proteomes" id="UP000481153"/>
    </source>
</evidence>
<dbReference type="EMBL" id="VJMJ01000155">
    <property type="protein sequence ID" value="KAF0730296.1"/>
    <property type="molecule type" value="Genomic_DNA"/>
</dbReference>
<accession>A0A6G0WS92</accession>
<name>A0A6G0WS92_9STRA</name>
<sequence length="90" mass="9448">MPLTFGQIVIPQSDHSCSSGGTAWLPAGDGPVGRAYTTILSSVYALGYSPSLHTLALPLVPTVDLTDEVKASVELEQGVWAFGRCCLRVA</sequence>
<organism evidence="1 2">
    <name type="scientific">Aphanomyces euteiches</name>
    <dbReference type="NCBI Taxonomy" id="100861"/>
    <lineage>
        <taxon>Eukaryota</taxon>
        <taxon>Sar</taxon>
        <taxon>Stramenopiles</taxon>
        <taxon>Oomycota</taxon>
        <taxon>Saprolegniomycetes</taxon>
        <taxon>Saprolegniales</taxon>
        <taxon>Verrucalvaceae</taxon>
        <taxon>Aphanomyces</taxon>
    </lineage>
</organism>